<evidence type="ECO:0000313" key="1">
    <source>
        <dbReference type="EMBL" id="VDL98192.1"/>
    </source>
</evidence>
<accession>A0A183T5Q9</accession>
<gene>
    <name evidence="1" type="ORF">SSLN_LOCUS11807</name>
</gene>
<reference evidence="1 2" key="2">
    <citation type="submission" date="2018-11" db="EMBL/GenBank/DDBJ databases">
        <authorList>
            <consortium name="Pathogen Informatics"/>
        </authorList>
    </citation>
    <scope>NUCLEOTIDE SEQUENCE [LARGE SCALE GENOMIC DNA]</scope>
    <source>
        <strain evidence="1 2">NST_G2</strain>
    </source>
</reference>
<evidence type="ECO:0000313" key="2">
    <source>
        <dbReference type="Proteomes" id="UP000275846"/>
    </source>
</evidence>
<dbReference type="WBParaSite" id="SSLN_0001225401-mRNA-1">
    <property type="protein sequence ID" value="SSLN_0001225401-mRNA-1"/>
    <property type="gene ID" value="SSLN_0001225401"/>
</dbReference>
<dbReference type="OrthoDB" id="417908at2759"/>
<proteinExistence type="predicted"/>
<dbReference type="PANTHER" id="PTHR47027:SF26">
    <property type="entry name" value="REVERSE TRANSCRIPTASE DOMAIN-CONTAINING PROTEIN"/>
    <property type="match status" value="1"/>
</dbReference>
<name>A0A183T5Q9_SCHSO</name>
<sequence>MENRDGQWKVMQKFSCPEHFTHKVHQLHDGMTARATDIGTVSEAFAVTNGVKQGCILVPTLFSLIFSAMLMDAYRDEQPGIRIACITDEHLLNSVYRLPRVCVRLQSITCSSWTTVLSTP</sequence>
<dbReference type="EMBL" id="UYSU01036810">
    <property type="protein sequence ID" value="VDL98192.1"/>
    <property type="molecule type" value="Genomic_DNA"/>
</dbReference>
<keyword evidence="2" id="KW-1185">Reference proteome</keyword>
<reference evidence="3" key="1">
    <citation type="submission" date="2016-06" db="UniProtKB">
        <authorList>
            <consortium name="WormBaseParasite"/>
        </authorList>
    </citation>
    <scope>IDENTIFICATION</scope>
</reference>
<evidence type="ECO:0000313" key="3">
    <source>
        <dbReference type="WBParaSite" id="SSLN_0001225401-mRNA-1"/>
    </source>
</evidence>
<dbReference type="AlphaFoldDB" id="A0A183T5Q9"/>
<dbReference type="PANTHER" id="PTHR47027">
    <property type="entry name" value="REVERSE TRANSCRIPTASE DOMAIN-CONTAINING PROTEIN"/>
    <property type="match status" value="1"/>
</dbReference>
<protein>
    <submittedName>
        <fullName evidence="3">Reverse transcriptase domain-containing protein</fullName>
    </submittedName>
</protein>
<organism evidence="3">
    <name type="scientific">Schistocephalus solidus</name>
    <name type="common">Tapeworm</name>
    <dbReference type="NCBI Taxonomy" id="70667"/>
    <lineage>
        <taxon>Eukaryota</taxon>
        <taxon>Metazoa</taxon>
        <taxon>Spiralia</taxon>
        <taxon>Lophotrochozoa</taxon>
        <taxon>Platyhelminthes</taxon>
        <taxon>Cestoda</taxon>
        <taxon>Eucestoda</taxon>
        <taxon>Diphyllobothriidea</taxon>
        <taxon>Diphyllobothriidae</taxon>
        <taxon>Schistocephalus</taxon>
    </lineage>
</organism>
<dbReference type="Proteomes" id="UP000275846">
    <property type="component" value="Unassembled WGS sequence"/>
</dbReference>